<dbReference type="SUPFAM" id="SSF53649">
    <property type="entry name" value="Alkaline phosphatase-like"/>
    <property type="match status" value="1"/>
</dbReference>
<evidence type="ECO:0000259" key="10">
    <source>
        <dbReference type="Pfam" id="PF08019"/>
    </source>
</evidence>
<keyword evidence="4 11" id="KW-0808">Transferase</keyword>
<evidence type="ECO:0000256" key="2">
    <source>
        <dbReference type="ARBA" id="ARBA00022475"/>
    </source>
</evidence>
<gene>
    <name evidence="11" type="ORF">FN976_24305</name>
</gene>
<feature type="transmembrane region" description="Helical" evidence="8">
    <location>
        <begin position="114"/>
        <end position="136"/>
    </location>
</feature>
<reference evidence="11 12" key="1">
    <citation type="submission" date="2019-07" db="EMBL/GenBank/DDBJ databases">
        <title>Caenimonas sedimenti sp. nov., isolated from activated sludge.</title>
        <authorList>
            <person name="Xu J."/>
        </authorList>
    </citation>
    <scope>NUCLEOTIDE SEQUENCE [LARGE SCALE GENOMIC DNA]</scope>
    <source>
        <strain evidence="11 12">HX-9-20</strain>
    </source>
</reference>
<name>A0A562ZHS4_9BURK</name>
<feature type="transmembrane region" description="Helical" evidence="8">
    <location>
        <begin position="148"/>
        <end position="170"/>
    </location>
</feature>
<feature type="transmembrane region" description="Helical" evidence="8">
    <location>
        <begin position="43"/>
        <end position="66"/>
    </location>
</feature>
<evidence type="ECO:0000313" key="12">
    <source>
        <dbReference type="Proteomes" id="UP000318199"/>
    </source>
</evidence>
<keyword evidence="12" id="KW-1185">Reference proteome</keyword>
<evidence type="ECO:0000256" key="8">
    <source>
        <dbReference type="SAM" id="Phobius"/>
    </source>
</evidence>
<dbReference type="InterPro" id="IPR040423">
    <property type="entry name" value="PEA_transferase"/>
</dbReference>
<dbReference type="AlphaFoldDB" id="A0A562ZHS4"/>
<dbReference type="GO" id="GO:0016776">
    <property type="term" value="F:phosphotransferase activity, phosphate group as acceptor"/>
    <property type="evidence" value="ECO:0007669"/>
    <property type="project" value="TreeGrafter"/>
</dbReference>
<protein>
    <submittedName>
        <fullName evidence="11">Phosphoethanolamine--lipid A transferase</fullName>
    </submittedName>
</protein>
<keyword evidence="2" id="KW-1003">Cell membrane</keyword>
<dbReference type="InterPro" id="IPR058130">
    <property type="entry name" value="PEA_transf_C"/>
</dbReference>
<accession>A0A562ZHS4</accession>
<keyword evidence="5 8" id="KW-0812">Transmembrane</keyword>
<dbReference type="CDD" id="cd16017">
    <property type="entry name" value="LptA"/>
    <property type="match status" value="1"/>
</dbReference>
<dbReference type="EMBL" id="VOBQ01000021">
    <property type="protein sequence ID" value="TWO68063.1"/>
    <property type="molecule type" value="Genomic_DNA"/>
</dbReference>
<dbReference type="Pfam" id="PF00884">
    <property type="entry name" value="Sulfatase"/>
    <property type="match status" value="1"/>
</dbReference>
<comment type="subcellular location">
    <subcellularLocation>
        <location evidence="1">Cell inner membrane</location>
        <topology evidence="1">Multi-pass membrane protein</topology>
    </subcellularLocation>
</comment>
<dbReference type="Proteomes" id="UP000318199">
    <property type="component" value="Unassembled WGS sequence"/>
</dbReference>
<keyword evidence="7 8" id="KW-0472">Membrane</keyword>
<dbReference type="InterPro" id="IPR017850">
    <property type="entry name" value="Alkaline_phosphatase_core_sf"/>
</dbReference>
<evidence type="ECO:0000256" key="1">
    <source>
        <dbReference type="ARBA" id="ARBA00004429"/>
    </source>
</evidence>
<evidence type="ECO:0000259" key="9">
    <source>
        <dbReference type="Pfam" id="PF00884"/>
    </source>
</evidence>
<feature type="transmembrane region" description="Helical" evidence="8">
    <location>
        <begin position="73"/>
        <end position="94"/>
    </location>
</feature>
<dbReference type="RefSeq" id="WP_145895785.1">
    <property type="nucleotide sequence ID" value="NZ_VOBQ01000021.1"/>
</dbReference>
<comment type="caution">
    <text evidence="11">The sequence shown here is derived from an EMBL/GenBank/DDBJ whole genome shotgun (WGS) entry which is preliminary data.</text>
</comment>
<feature type="domain" description="Sulfatase N-terminal" evidence="9">
    <location>
        <begin position="231"/>
        <end position="522"/>
    </location>
</feature>
<dbReference type="NCBIfam" id="NF028537">
    <property type="entry name" value="P_eth_NH2_trans"/>
    <property type="match status" value="1"/>
</dbReference>
<dbReference type="Pfam" id="PF08019">
    <property type="entry name" value="EptA_B_N"/>
    <property type="match status" value="1"/>
</dbReference>
<dbReference type="GO" id="GO:0005886">
    <property type="term" value="C:plasma membrane"/>
    <property type="evidence" value="ECO:0007669"/>
    <property type="project" value="UniProtKB-SubCell"/>
</dbReference>
<dbReference type="Gene3D" id="3.40.720.10">
    <property type="entry name" value="Alkaline Phosphatase, subunit A"/>
    <property type="match status" value="1"/>
</dbReference>
<feature type="domain" description="Phosphoethanolamine transferase N-terminal" evidence="10">
    <location>
        <begin position="55"/>
        <end position="201"/>
    </location>
</feature>
<dbReference type="OrthoDB" id="9786870at2"/>
<evidence type="ECO:0000256" key="5">
    <source>
        <dbReference type="ARBA" id="ARBA00022692"/>
    </source>
</evidence>
<sequence length="566" mass="61557">MKLTPTTPVWAVFATSGWLALAGNAALWKRLSAEGTLSNVQGWLLLVAMVLIVWASLGALLSIFAWRRTFKPVATLLLLIAAFASYFSLAYGVVIDPGMVINAVQTDFHEATALASWPMAFTVLLLGVLPTVLLWAKPVAYAPWPRQLLTNLLFVVGALGMVISAGLASFQPLASVMRNHKEVRYLINPWASLYSAGRVAARPWQRGEGKLQPIGMDSRLRSANSDRPVLLLLVLGETARSANFSLNGYERTTAPQLATEGVVSFRNAWSCGTSTAASVPCMFSHLTREGFDAREGNHEGLLDVIQRAGLAVLWLDNQSGCKGVCDRVPNVNVIKEAAARGCDGAGCLDEVMLDGLDNRIQALDPVRAARGVVLVMHQMGSHGPAYYLRSPAAMKSFLPECTSAALQDCSRQSVVNAYDNSIAYTDHFLAKAIAWLKTREGRADTAMVYVSDHGESLGENNLYLHGLPYSVAPDFQKHVPWVTWTSASFQNRAGMSSSCLTALQDRKISHDHYFHSVLGLLEIETSVYKKELDVYASCRSHPGDISQANPAPDLRRAAMLADAPRL</sequence>
<evidence type="ECO:0000313" key="11">
    <source>
        <dbReference type="EMBL" id="TWO68063.1"/>
    </source>
</evidence>
<evidence type="ECO:0000256" key="7">
    <source>
        <dbReference type="ARBA" id="ARBA00023136"/>
    </source>
</evidence>
<dbReference type="GO" id="GO:0009244">
    <property type="term" value="P:lipopolysaccharide core region biosynthetic process"/>
    <property type="evidence" value="ECO:0007669"/>
    <property type="project" value="TreeGrafter"/>
</dbReference>
<evidence type="ECO:0000256" key="3">
    <source>
        <dbReference type="ARBA" id="ARBA00022519"/>
    </source>
</evidence>
<dbReference type="InterPro" id="IPR000917">
    <property type="entry name" value="Sulfatase_N"/>
</dbReference>
<organism evidence="11 12">
    <name type="scientific">Caenimonas sedimenti</name>
    <dbReference type="NCBI Taxonomy" id="2596921"/>
    <lineage>
        <taxon>Bacteria</taxon>
        <taxon>Pseudomonadati</taxon>
        <taxon>Pseudomonadota</taxon>
        <taxon>Betaproteobacteria</taxon>
        <taxon>Burkholderiales</taxon>
        <taxon>Comamonadaceae</taxon>
        <taxon>Caenimonas</taxon>
    </lineage>
</organism>
<evidence type="ECO:0000256" key="6">
    <source>
        <dbReference type="ARBA" id="ARBA00022989"/>
    </source>
</evidence>
<dbReference type="PANTHER" id="PTHR30443">
    <property type="entry name" value="INNER MEMBRANE PROTEIN"/>
    <property type="match status" value="1"/>
</dbReference>
<keyword evidence="3" id="KW-0997">Cell inner membrane</keyword>
<keyword evidence="6 8" id="KW-1133">Transmembrane helix</keyword>
<proteinExistence type="predicted"/>
<dbReference type="PANTHER" id="PTHR30443:SF0">
    <property type="entry name" value="PHOSPHOETHANOLAMINE TRANSFERASE EPTA"/>
    <property type="match status" value="1"/>
</dbReference>
<evidence type="ECO:0000256" key="4">
    <source>
        <dbReference type="ARBA" id="ARBA00022679"/>
    </source>
</evidence>
<dbReference type="InterPro" id="IPR012549">
    <property type="entry name" value="EptA-like_N"/>
</dbReference>